<comment type="caution">
    <text evidence="3">The sequence shown here is derived from an EMBL/GenBank/DDBJ whole genome shotgun (WGS) entry which is preliminary data.</text>
</comment>
<evidence type="ECO:0008006" key="5">
    <source>
        <dbReference type="Google" id="ProtNLM"/>
    </source>
</evidence>
<dbReference type="Gene3D" id="3.40.50.10770">
    <property type="entry name" value="Hypothetical protein VC1899 like domain (Restriction endonuclease-like)"/>
    <property type="match status" value="1"/>
</dbReference>
<dbReference type="Pfam" id="PF23400">
    <property type="entry name" value="CARF_Card1"/>
    <property type="match status" value="1"/>
</dbReference>
<dbReference type="InterPro" id="IPR011335">
    <property type="entry name" value="Restrct_endonuc-II-like"/>
</dbReference>
<dbReference type="STRING" id="317619.GCA_000332315_00569"/>
<feature type="domain" description="Card1 endonuclease" evidence="1">
    <location>
        <begin position="280"/>
        <end position="417"/>
    </location>
</feature>
<keyword evidence="4" id="KW-1185">Reference proteome</keyword>
<dbReference type="Gene3D" id="3.40.1350.10">
    <property type="match status" value="1"/>
</dbReference>
<dbReference type="Proteomes" id="UP000034681">
    <property type="component" value="Unassembled WGS sequence"/>
</dbReference>
<dbReference type="InterPro" id="IPR056339">
    <property type="entry name" value="CARF_Card1"/>
</dbReference>
<dbReference type="SUPFAM" id="SSF52980">
    <property type="entry name" value="Restriction endonuclease-like"/>
    <property type="match status" value="1"/>
</dbReference>
<reference evidence="3" key="1">
    <citation type="submission" date="2012-04" db="EMBL/GenBank/DDBJ databases">
        <authorList>
            <person name="Borisov I.G."/>
            <person name="Ivanikova N.V."/>
            <person name="Pinevich A.V."/>
        </authorList>
    </citation>
    <scope>NUCLEOTIDE SEQUENCE</scope>
    <source>
        <strain evidence="3">CALU 1027</strain>
    </source>
</reference>
<dbReference type="EMBL" id="AJTX02000004">
    <property type="protein sequence ID" value="KKI99901.1"/>
    <property type="molecule type" value="Genomic_DNA"/>
</dbReference>
<name>A0A0M2PZU5_PROHO</name>
<protein>
    <recommendedName>
        <fullName evidence="5">CRISPR-associated protein</fullName>
    </recommendedName>
</protein>
<dbReference type="OrthoDB" id="9797116at2"/>
<proteinExistence type="predicted"/>
<dbReference type="Pfam" id="PF09002">
    <property type="entry name" value="Card1_endonuc"/>
    <property type="match status" value="1"/>
</dbReference>
<evidence type="ECO:0000259" key="2">
    <source>
        <dbReference type="Pfam" id="PF23400"/>
    </source>
</evidence>
<feature type="domain" description="Card1 CARF" evidence="2">
    <location>
        <begin position="18"/>
        <end position="142"/>
    </location>
</feature>
<dbReference type="InterPro" id="IPR011856">
    <property type="entry name" value="tRNA_endonuc-like_dom_sf"/>
</dbReference>
<sequence>MNSLHIPDAYRADHLFLLLGENNLPNAVAALELVNPRGMAYLIHTDRTRSQAQHLQTFLQDSSRFGTVTLVDLATYQAEPSVIRQRLREVATDLPGRVGMNYTGGTKVMAVHAYRFLAHRYPDTIFSYLDSNTLEMVIDNEKDLSPRFKVPLKLSFKSLFYLHGLRWQGNSPPRAQPLLPAAAVDFATLHQDQALGQAWRSWCHQVLCATAKVPPKQAYWRKEWQLEQLEPLAVDRLPVEWLRVLQRHLACGSGQWNLQAGSKVGLSAAEAQPLTTLCQWLDGVWLEHYTLAQVQQIADSCGIHEAKMSFNITDPQNPQRNGPKFEFDVAFIRHYQLFALSCSTTGSQQRCKQKLLEARVRSRQLGGIEARVGLVCLSDRPEWLQEELATETRDRRVAVFGRRDLPHLGSAIKAWIQANT</sequence>
<dbReference type="eggNOG" id="ENOG502Z86H">
    <property type="taxonomic scope" value="Bacteria"/>
</dbReference>
<evidence type="ECO:0000313" key="3">
    <source>
        <dbReference type="EMBL" id="KKI99901.1"/>
    </source>
</evidence>
<dbReference type="AlphaFoldDB" id="A0A0M2PZU5"/>
<gene>
    <name evidence="3" type="ORF">PROH_08835</name>
</gene>
<dbReference type="GO" id="GO:0003676">
    <property type="term" value="F:nucleic acid binding"/>
    <property type="evidence" value="ECO:0007669"/>
    <property type="project" value="InterPro"/>
</dbReference>
<evidence type="ECO:0000259" key="1">
    <source>
        <dbReference type="Pfam" id="PF09002"/>
    </source>
</evidence>
<dbReference type="InterPro" id="IPR015093">
    <property type="entry name" value="Card1_endonucl_dom"/>
</dbReference>
<organism evidence="3 4">
    <name type="scientific">Prochlorothrix hollandica PCC 9006 = CALU 1027</name>
    <dbReference type="NCBI Taxonomy" id="317619"/>
    <lineage>
        <taxon>Bacteria</taxon>
        <taxon>Bacillati</taxon>
        <taxon>Cyanobacteriota</taxon>
        <taxon>Cyanophyceae</taxon>
        <taxon>Prochlorotrichales</taxon>
        <taxon>Prochlorotrichaceae</taxon>
        <taxon>Prochlorothrix</taxon>
    </lineage>
</organism>
<evidence type="ECO:0000313" key="4">
    <source>
        <dbReference type="Proteomes" id="UP000034681"/>
    </source>
</evidence>
<accession>A0A0M2PZU5</accession>
<dbReference type="RefSeq" id="WP_017711230.1">
    <property type="nucleotide sequence ID" value="NZ_KB235933.1"/>
</dbReference>